<dbReference type="GO" id="GO:0005506">
    <property type="term" value="F:iron ion binding"/>
    <property type="evidence" value="ECO:0007669"/>
    <property type="project" value="InterPro"/>
</dbReference>
<sequence>MVKRRKTPTVWVGKVPIGGDHPVIVQSMTNTDTADVEATVGQVWALARAGSEVVRMTVNHDEAARAVPEIKRRLLDLGVEVPLVGDFHFNGHILLRKYPGMAQALDKYRINPGTVGRGKQQDPNFRTMCEVALEFGKPVRIGVNWGSLDAELLDEMMEANAKLPEPQEAHQVTLKTIVESAVRSYEWALRYGLGEDQIILSAKVSRAPDLWWVYRELARRTPAPLHLGLTEAGMGVSGIVNSTAGLVPLLAEGIGDTIRVSITPAPGEPRTKEVEVALEILQAVGVRQFAPSVASCPGCGRTTSTFFQELAQRVSSYLSAQMPRWRSLYPGVENLKVAVMGCVVNGPGESKHADIGISLPGTGEAPRAPVYIDGQLATTLKGDRIAEEFIAMVEEYIQKRYGPKPA</sequence>
<dbReference type="NCBIfam" id="NF001540">
    <property type="entry name" value="PRK00366.1"/>
    <property type="match status" value="1"/>
</dbReference>
<dbReference type="SUPFAM" id="SSF51717">
    <property type="entry name" value="Dihydropteroate synthetase-like"/>
    <property type="match status" value="1"/>
</dbReference>
<keyword evidence="2 7" id="KW-0479">Metal-binding</keyword>
<dbReference type="Gene3D" id="3.30.413.10">
    <property type="entry name" value="Sulfite Reductase Hemoprotein, domain 1"/>
    <property type="match status" value="1"/>
</dbReference>
<keyword evidence="11" id="KW-1185">Reference proteome</keyword>
<feature type="domain" description="IspG C-terminal" evidence="9">
    <location>
        <begin position="293"/>
        <end position="394"/>
    </location>
</feature>
<dbReference type="InterPro" id="IPR058578">
    <property type="entry name" value="IspG_TIM"/>
</dbReference>
<evidence type="ECO:0000256" key="4">
    <source>
        <dbReference type="ARBA" id="ARBA00023004"/>
    </source>
</evidence>
<dbReference type="InterPro" id="IPR011005">
    <property type="entry name" value="Dihydropteroate_synth-like_sf"/>
</dbReference>
<evidence type="ECO:0000256" key="6">
    <source>
        <dbReference type="ARBA" id="ARBA00023229"/>
    </source>
</evidence>
<name>A0A399EZ44_9DEIN</name>
<dbReference type="NCBIfam" id="TIGR00612">
    <property type="entry name" value="ispG_gcpE"/>
    <property type="match status" value="1"/>
</dbReference>
<evidence type="ECO:0000259" key="9">
    <source>
        <dbReference type="Pfam" id="PF26540"/>
    </source>
</evidence>
<organism evidence="10 11">
    <name type="scientific">Meiothermus luteus</name>
    <dbReference type="NCBI Taxonomy" id="2026184"/>
    <lineage>
        <taxon>Bacteria</taxon>
        <taxon>Thermotogati</taxon>
        <taxon>Deinococcota</taxon>
        <taxon>Deinococci</taxon>
        <taxon>Thermales</taxon>
        <taxon>Thermaceae</taxon>
        <taxon>Meiothermus</taxon>
    </lineage>
</organism>
<feature type="binding site" evidence="7">
    <location>
        <position position="296"/>
    </location>
    <ligand>
        <name>[4Fe-4S] cluster</name>
        <dbReference type="ChEBI" id="CHEBI:49883"/>
    </ligand>
</feature>
<evidence type="ECO:0000313" key="11">
    <source>
        <dbReference type="Proteomes" id="UP000265800"/>
    </source>
</evidence>
<comment type="cofactor">
    <cofactor evidence="7">
        <name>[4Fe-4S] cluster</name>
        <dbReference type="ChEBI" id="CHEBI:49883"/>
    </cofactor>
    <text evidence="7">Binds 1 [4Fe-4S] cluster.</text>
</comment>
<dbReference type="GO" id="GO:0016114">
    <property type="term" value="P:terpenoid biosynthetic process"/>
    <property type="evidence" value="ECO:0007669"/>
    <property type="project" value="InterPro"/>
</dbReference>
<evidence type="ECO:0000259" key="8">
    <source>
        <dbReference type="Pfam" id="PF04551"/>
    </source>
</evidence>
<dbReference type="InterPro" id="IPR016425">
    <property type="entry name" value="IspG_bac"/>
</dbReference>
<dbReference type="UniPathway" id="UPA00056">
    <property type="reaction ID" value="UER00096"/>
</dbReference>
<dbReference type="Proteomes" id="UP000265800">
    <property type="component" value="Unassembled WGS sequence"/>
</dbReference>
<keyword evidence="5 7" id="KW-0411">Iron-sulfur</keyword>
<dbReference type="InterPro" id="IPR045854">
    <property type="entry name" value="NO2/SO3_Rdtase_4Fe4S_sf"/>
</dbReference>
<dbReference type="Pfam" id="PF26540">
    <property type="entry name" value="GcpE_C"/>
    <property type="match status" value="1"/>
</dbReference>
<feature type="binding site" evidence="7">
    <location>
        <position position="299"/>
    </location>
    <ligand>
        <name>[4Fe-4S] cluster</name>
        <dbReference type="ChEBI" id="CHEBI:49883"/>
    </ligand>
</feature>
<accession>A0A399EZ44</accession>
<evidence type="ECO:0000256" key="5">
    <source>
        <dbReference type="ARBA" id="ARBA00023014"/>
    </source>
</evidence>
<dbReference type="EMBL" id="QWKZ01000008">
    <property type="protein sequence ID" value="RIH89033.1"/>
    <property type="molecule type" value="Genomic_DNA"/>
</dbReference>
<dbReference type="OrthoDB" id="9803214at2"/>
<dbReference type="PANTHER" id="PTHR30454">
    <property type="entry name" value="4-HYDROXY-3-METHYLBUT-2-EN-1-YL DIPHOSPHATE SYNTHASE"/>
    <property type="match status" value="1"/>
</dbReference>
<comment type="caution">
    <text evidence="10">The sequence shown here is derived from an EMBL/GenBank/DDBJ whole genome shotgun (WGS) entry which is preliminary data.</text>
</comment>
<dbReference type="Pfam" id="PF04551">
    <property type="entry name" value="GcpE"/>
    <property type="match status" value="1"/>
</dbReference>
<dbReference type="InterPro" id="IPR004588">
    <property type="entry name" value="IspG_bac-typ"/>
</dbReference>
<keyword evidence="1 7" id="KW-0004">4Fe-4S</keyword>
<comment type="pathway">
    <text evidence="7">Isoprenoid biosynthesis; isopentenyl diphosphate biosynthesis via DXP pathway; isopentenyl diphosphate from 1-deoxy-D-xylulose 5-phosphate: step 5/6.</text>
</comment>
<comment type="function">
    <text evidence="7">Converts 2C-methyl-D-erythritol 2,4-cyclodiphosphate (ME-2,4cPP) into 1-hydroxy-2-methyl-2-(E)-butenyl 4-diphosphate.</text>
</comment>
<dbReference type="PIRSF" id="PIRSF004640">
    <property type="entry name" value="IspG"/>
    <property type="match status" value="1"/>
</dbReference>
<evidence type="ECO:0000256" key="3">
    <source>
        <dbReference type="ARBA" id="ARBA00023002"/>
    </source>
</evidence>
<feature type="binding site" evidence="7">
    <location>
        <position position="342"/>
    </location>
    <ligand>
        <name>[4Fe-4S] cluster</name>
        <dbReference type="ChEBI" id="CHEBI:49883"/>
    </ligand>
</feature>
<dbReference type="GO" id="GO:0046429">
    <property type="term" value="F:4-hydroxy-3-methylbut-2-en-1-yl diphosphate synthase activity (ferredoxin)"/>
    <property type="evidence" value="ECO:0007669"/>
    <property type="project" value="UniProtKB-UniRule"/>
</dbReference>
<dbReference type="Gene3D" id="3.20.20.20">
    <property type="entry name" value="Dihydropteroate synthase-like"/>
    <property type="match status" value="1"/>
</dbReference>
<dbReference type="EC" id="1.17.7.3" evidence="7"/>
<dbReference type="GO" id="GO:0019288">
    <property type="term" value="P:isopentenyl diphosphate biosynthetic process, methylerythritol 4-phosphate pathway"/>
    <property type="evidence" value="ECO:0007669"/>
    <property type="project" value="UniProtKB-UniRule"/>
</dbReference>
<comment type="catalytic activity">
    <reaction evidence="7">
        <text>(2E)-4-hydroxy-3-methylbut-2-enyl diphosphate + oxidized [flavodoxin] + H2O + 2 H(+) = 2-C-methyl-D-erythritol 2,4-cyclic diphosphate + reduced [flavodoxin]</text>
        <dbReference type="Rhea" id="RHEA:43604"/>
        <dbReference type="Rhea" id="RHEA-COMP:10622"/>
        <dbReference type="Rhea" id="RHEA-COMP:10623"/>
        <dbReference type="ChEBI" id="CHEBI:15377"/>
        <dbReference type="ChEBI" id="CHEBI:15378"/>
        <dbReference type="ChEBI" id="CHEBI:57618"/>
        <dbReference type="ChEBI" id="CHEBI:58210"/>
        <dbReference type="ChEBI" id="CHEBI:58483"/>
        <dbReference type="ChEBI" id="CHEBI:128753"/>
        <dbReference type="EC" id="1.17.7.3"/>
    </reaction>
</comment>
<feature type="domain" description="IspG TIM-barrel" evidence="8">
    <location>
        <begin position="8"/>
        <end position="277"/>
    </location>
</feature>
<proteinExistence type="inferred from homology"/>
<keyword evidence="4 7" id="KW-0408">Iron</keyword>
<gene>
    <name evidence="7 10" type="primary">ispG</name>
    <name evidence="10" type="ORF">Mlute_00442</name>
</gene>
<dbReference type="GO" id="GO:0051539">
    <property type="term" value="F:4 iron, 4 sulfur cluster binding"/>
    <property type="evidence" value="ECO:0007669"/>
    <property type="project" value="UniProtKB-UniRule"/>
</dbReference>
<dbReference type="AlphaFoldDB" id="A0A399EZ44"/>
<keyword evidence="3 7" id="KW-0560">Oxidoreductase</keyword>
<dbReference type="SUPFAM" id="SSF56014">
    <property type="entry name" value="Nitrite and sulphite reductase 4Fe-4S domain-like"/>
    <property type="match status" value="1"/>
</dbReference>
<dbReference type="RefSeq" id="WP_119359130.1">
    <property type="nucleotide sequence ID" value="NZ_QWKZ01000008.1"/>
</dbReference>
<evidence type="ECO:0000256" key="1">
    <source>
        <dbReference type="ARBA" id="ARBA00022485"/>
    </source>
</evidence>
<dbReference type="FunFam" id="3.30.413.10:FF:000012">
    <property type="entry name" value="4-hydroxy-3-methylbut-2-en-1-yl diphosphate synthase (flavodoxin)"/>
    <property type="match status" value="1"/>
</dbReference>
<evidence type="ECO:0000256" key="2">
    <source>
        <dbReference type="ARBA" id="ARBA00022723"/>
    </source>
</evidence>
<comment type="similarity">
    <text evidence="7">Belongs to the IspG family.</text>
</comment>
<protein>
    <recommendedName>
        <fullName evidence="7">4-hydroxy-3-methylbut-2-en-1-yl diphosphate synthase (flavodoxin)</fullName>
        <ecNumber evidence="7">1.17.7.3</ecNumber>
    </recommendedName>
    <alternativeName>
        <fullName evidence="7">1-hydroxy-2-methyl-2-(E)-butenyl 4-diphosphate synthase</fullName>
    </alternativeName>
</protein>
<evidence type="ECO:0000313" key="10">
    <source>
        <dbReference type="EMBL" id="RIH89033.1"/>
    </source>
</evidence>
<dbReference type="InterPro" id="IPR058579">
    <property type="entry name" value="IspG_C"/>
</dbReference>
<feature type="binding site" evidence="7">
    <location>
        <position position="349"/>
    </location>
    <ligand>
        <name>[4Fe-4S] cluster</name>
        <dbReference type="ChEBI" id="CHEBI:49883"/>
    </ligand>
</feature>
<dbReference type="GO" id="GO:0141197">
    <property type="term" value="F:4-hydroxy-3-methylbut-2-enyl-diphosphate synthase activity (flavodoxin)"/>
    <property type="evidence" value="ECO:0007669"/>
    <property type="project" value="UniProtKB-EC"/>
</dbReference>
<keyword evidence="6 7" id="KW-0414">Isoprene biosynthesis</keyword>
<dbReference type="PANTHER" id="PTHR30454:SF0">
    <property type="entry name" value="4-HYDROXY-3-METHYLBUT-2-EN-1-YL DIPHOSPHATE SYNTHASE (FERREDOXIN), CHLOROPLASTIC"/>
    <property type="match status" value="1"/>
</dbReference>
<dbReference type="HAMAP" id="MF_00159">
    <property type="entry name" value="IspG"/>
    <property type="match status" value="1"/>
</dbReference>
<evidence type="ECO:0000256" key="7">
    <source>
        <dbReference type="HAMAP-Rule" id="MF_00159"/>
    </source>
</evidence>
<reference evidence="10 11" key="1">
    <citation type="submission" date="2018-08" db="EMBL/GenBank/DDBJ databases">
        <title>Meiothermus luteus KCTC 52599 genome sequencing project.</title>
        <authorList>
            <person name="Da Costa M.S."/>
            <person name="Albuquerque L."/>
            <person name="Raposo P."/>
            <person name="Froufe H.J.C."/>
            <person name="Barroso C.S."/>
            <person name="Egas C."/>
        </authorList>
    </citation>
    <scope>NUCLEOTIDE SEQUENCE [LARGE SCALE GENOMIC DNA]</scope>
    <source>
        <strain evidence="10 11">KCTC 52599</strain>
    </source>
</reference>